<evidence type="ECO:0000313" key="2">
    <source>
        <dbReference type="EMBL" id="MDQ0232632.1"/>
    </source>
</evidence>
<reference evidence="2 3" key="1">
    <citation type="submission" date="2023-07" db="EMBL/GenBank/DDBJ databases">
        <title>Genomic Encyclopedia of Type Strains, Phase IV (KMG-IV): sequencing the most valuable type-strain genomes for metagenomic binning, comparative biology and taxonomic classification.</title>
        <authorList>
            <person name="Goeker M."/>
        </authorList>
    </citation>
    <scope>NUCLEOTIDE SEQUENCE [LARGE SCALE GENOMIC DNA]</scope>
    <source>
        <strain evidence="2 3">DSM 29005</strain>
    </source>
</reference>
<accession>A0ABT9ZK05</accession>
<dbReference type="Pfam" id="PF01636">
    <property type="entry name" value="APH"/>
    <property type="match status" value="1"/>
</dbReference>
<evidence type="ECO:0000259" key="1">
    <source>
        <dbReference type="Pfam" id="PF01636"/>
    </source>
</evidence>
<dbReference type="InterPro" id="IPR002575">
    <property type="entry name" value="Aminoglycoside_PTrfase"/>
</dbReference>
<feature type="domain" description="Aminoglycoside phosphotransferase" evidence="1">
    <location>
        <begin position="5"/>
        <end position="205"/>
    </location>
</feature>
<organism evidence="2 3">
    <name type="scientific">Metabacillus malikii</name>
    <dbReference type="NCBI Taxonomy" id="1504265"/>
    <lineage>
        <taxon>Bacteria</taxon>
        <taxon>Bacillati</taxon>
        <taxon>Bacillota</taxon>
        <taxon>Bacilli</taxon>
        <taxon>Bacillales</taxon>
        <taxon>Bacillaceae</taxon>
        <taxon>Metabacillus</taxon>
    </lineage>
</organism>
<dbReference type="Gene3D" id="3.90.1200.10">
    <property type="match status" value="1"/>
</dbReference>
<dbReference type="InterPro" id="IPR011009">
    <property type="entry name" value="Kinase-like_dom_sf"/>
</dbReference>
<gene>
    <name evidence="2" type="ORF">J2S19_003954</name>
</gene>
<dbReference type="EMBL" id="JAUSUD010000023">
    <property type="protein sequence ID" value="MDQ0232632.1"/>
    <property type="molecule type" value="Genomic_DNA"/>
</dbReference>
<proteinExistence type="predicted"/>
<sequence>MHLGTPIAKGNTAEVYLCNNKIIKVFNDYLPDTESIKEANKQKYAYSCGLPVPKVLDVTIIAGKQAIIMEYAKGETLADLYLKDKNKAVFYLTISVEVQQEIHNIIPIEIESMHDKLSRQIQAVNSLDKRLKSHLIRKLESMTFENRLCHGDFHLYNLIKTENQVVVIDWVDASSGDIRADVYRTYLIYSQYSIELAELHLKIYCDKSGLVREEIFQWAPIIAAARLSEHVTSDHSERLMEIINKLC</sequence>
<dbReference type="Proteomes" id="UP001234495">
    <property type="component" value="Unassembled WGS sequence"/>
</dbReference>
<dbReference type="RefSeq" id="WP_307344802.1">
    <property type="nucleotide sequence ID" value="NZ_JAUSUD010000023.1"/>
</dbReference>
<evidence type="ECO:0000313" key="3">
    <source>
        <dbReference type="Proteomes" id="UP001234495"/>
    </source>
</evidence>
<dbReference type="SUPFAM" id="SSF56112">
    <property type="entry name" value="Protein kinase-like (PK-like)"/>
    <property type="match status" value="1"/>
</dbReference>
<comment type="caution">
    <text evidence="2">The sequence shown here is derived from an EMBL/GenBank/DDBJ whole genome shotgun (WGS) entry which is preliminary data.</text>
</comment>
<name>A0ABT9ZK05_9BACI</name>
<keyword evidence="3" id="KW-1185">Reference proteome</keyword>
<protein>
    <submittedName>
        <fullName evidence="2">RIO-like serine/threonine protein kinase</fullName>
    </submittedName>
</protein>